<dbReference type="OrthoDB" id="6054507at2"/>
<feature type="transmembrane region" description="Helical" evidence="1">
    <location>
        <begin position="24"/>
        <end position="40"/>
    </location>
</feature>
<comment type="caution">
    <text evidence="3">The sequence shown here is derived from an EMBL/GenBank/DDBJ whole genome shotgun (WGS) entry which is preliminary data.</text>
</comment>
<dbReference type="EMBL" id="JAFKMG010000700">
    <property type="protein sequence ID" value="MBN8799230.1"/>
    <property type="molecule type" value="Genomic_DNA"/>
</dbReference>
<evidence type="ECO:0000313" key="2">
    <source>
        <dbReference type="EMBL" id="KRG54664.1"/>
    </source>
</evidence>
<reference evidence="3" key="2">
    <citation type="submission" date="2021-02" db="EMBL/GenBank/DDBJ databases">
        <title>Thiocyanate and organic carbon inputs drive convergent selection for specific autotrophic Afipia and Thiobacillus strains within complex microbiomes.</title>
        <authorList>
            <person name="Huddy R.J."/>
            <person name="Sachdeva R."/>
            <person name="Kadzinga F."/>
            <person name="Kantor R.S."/>
            <person name="Harrison S.T.L."/>
            <person name="Banfield J.F."/>
        </authorList>
    </citation>
    <scope>NUCLEOTIDE SEQUENCE</scope>
    <source>
        <strain evidence="3">SCN18_10_11_15_R1_P_69_7</strain>
    </source>
</reference>
<dbReference type="EMBL" id="LDJG01000029">
    <property type="protein sequence ID" value="KRG54664.1"/>
    <property type="molecule type" value="Genomic_DNA"/>
</dbReference>
<evidence type="ECO:0000256" key="1">
    <source>
        <dbReference type="SAM" id="Phobius"/>
    </source>
</evidence>
<keyword evidence="1" id="KW-0812">Transmembrane</keyword>
<reference evidence="2 4" key="1">
    <citation type="submission" date="2015-05" db="EMBL/GenBank/DDBJ databases">
        <title>Genome sequencing and analysis of members of genus Stenotrophomonas.</title>
        <authorList>
            <person name="Patil P.P."/>
            <person name="Midha S."/>
            <person name="Patil P.B."/>
        </authorList>
    </citation>
    <scope>NUCLEOTIDE SEQUENCE [LARGE SCALE GENOMIC DNA]</scope>
    <source>
        <strain evidence="2 4">DSM 12575</strain>
    </source>
</reference>
<sequence>MYWLFLLLALGAFTLAITTTHAGLLLLALLAALLFFLLWIKGLHAARFGGAASQPARSLHPAELQALRDQLRPAASPSPSASEDHPPS</sequence>
<keyword evidence="1" id="KW-0472">Membrane</keyword>
<keyword evidence="1" id="KW-1133">Transmembrane helix</keyword>
<evidence type="ECO:0000313" key="3">
    <source>
        <dbReference type="EMBL" id="MBN8799230.1"/>
    </source>
</evidence>
<gene>
    <name evidence="2" type="ORF">ABB22_15815</name>
    <name evidence="3" type="ORF">J0H45_07710</name>
</gene>
<accession>A0A9D8KW86</accession>
<dbReference type="AlphaFoldDB" id="A0A9D8KW86"/>
<evidence type="ECO:0000313" key="4">
    <source>
        <dbReference type="Proteomes" id="UP000050902"/>
    </source>
</evidence>
<dbReference type="Proteomes" id="UP000050902">
    <property type="component" value="Unassembled WGS sequence"/>
</dbReference>
<name>A0A9D8KW86_9GAMM</name>
<dbReference type="Proteomes" id="UP000664815">
    <property type="component" value="Unassembled WGS sequence"/>
</dbReference>
<proteinExistence type="predicted"/>
<protein>
    <submittedName>
        <fullName evidence="3">Uncharacterized protein</fullName>
    </submittedName>
</protein>
<organism evidence="3 5">
    <name type="scientific">Stenotrophomonas nitritireducens</name>
    <dbReference type="NCBI Taxonomy" id="83617"/>
    <lineage>
        <taxon>Bacteria</taxon>
        <taxon>Pseudomonadati</taxon>
        <taxon>Pseudomonadota</taxon>
        <taxon>Gammaproteobacteria</taxon>
        <taxon>Lysobacterales</taxon>
        <taxon>Lysobacteraceae</taxon>
        <taxon>Stenotrophomonas</taxon>
    </lineage>
</organism>
<evidence type="ECO:0000313" key="5">
    <source>
        <dbReference type="Proteomes" id="UP000664815"/>
    </source>
</evidence>
<keyword evidence="4" id="KW-1185">Reference proteome</keyword>
<dbReference type="RefSeq" id="WP_055768665.1">
    <property type="nucleotide sequence ID" value="NZ_JAFKME010000009.1"/>
</dbReference>